<dbReference type="InParanoid" id="A0A163A2G7"/>
<dbReference type="GO" id="GO:0003700">
    <property type="term" value="F:DNA-binding transcription factor activity"/>
    <property type="evidence" value="ECO:0007669"/>
    <property type="project" value="InterPro"/>
</dbReference>
<evidence type="ECO:0000256" key="6">
    <source>
        <dbReference type="ARBA" id="ARBA00023242"/>
    </source>
</evidence>
<dbReference type="AlphaFoldDB" id="A0A163A2G7"/>
<dbReference type="Proteomes" id="UP000077315">
    <property type="component" value="Unassembled WGS sequence"/>
</dbReference>
<feature type="region of interest" description="Disordered" evidence="8">
    <location>
        <begin position="289"/>
        <end position="313"/>
    </location>
</feature>
<dbReference type="PANTHER" id="PTHR47416:SF8">
    <property type="entry name" value="BASIC-LEUCINE ZIPPER TRANSCRIPTION FACTOR E-RELATED"/>
    <property type="match status" value="1"/>
</dbReference>
<dbReference type="RefSeq" id="XP_018288651.1">
    <property type="nucleotide sequence ID" value="XM_018436582.1"/>
</dbReference>
<keyword evidence="6" id="KW-0539">Nucleus</keyword>
<evidence type="ECO:0000256" key="7">
    <source>
        <dbReference type="SAM" id="Coils"/>
    </source>
</evidence>
<dbReference type="InterPro" id="IPR004827">
    <property type="entry name" value="bZIP"/>
</dbReference>
<proteinExistence type="inferred from homology"/>
<dbReference type="SMART" id="SM00338">
    <property type="entry name" value="BRLZ"/>
    <property type="match status" value="1"/>
</dbReference>
<dbReference type="GO" id="GO:0005634">
    <property type="term" value="C:nucleus"/>
    <property type="evidence" value="ECO:0007669"/>
    <property type="project" value="UniProtKB-SubCell"/>
</dbReference>
<comment type="similarity">
    <text evidence="2">Belongs to the bZIP family.</text>
</comment>
<dbReference type="GO" id="GO:0003677">
    <property type="term" value="F:DNA binding"/>
    <property type="evidence" value="ECO:0007669"/>
    <property type="project" value="UniProtKB-KW"/>
</dbReference>
<dbReference type="EMBL" id="KV440988">
    <property type="protein sequence ID" value="OAD70611.1"/>
    <property type="molecule type" value="Genomic_DNA"/>
</dbReference>
<feature type="compositionally biased region" description="Acidic residues" evidence="8">
    <location>
        <begin position="190"/>
        <end position="210"/>
    </location>
</feature>
<accession>A0A163A2G7</accession>
<feature type="compositionally biased region" description="Basic residues" evidence="8">
    <location>
        <begin position="153"/>
        <end position="164"/>
    </location>
</feature>
<evidence type="ECO:0000256" key="8">
    <source>
        <dbReference type="SAM" id="MobiDB-lite"/>
    </source>
</evidence>
<evidence type="ECO:0000313" key="10">
    <source>
        <dbReference type="EMBL" id="OAD70611.1"/>
    </source>
</evidence>
<dbReference type="OrthoDB" id="5571888at2759"/>
<organism evidence="10 11">
    <name type="scientific">Phycomyces blakesleeanus (strain ATCC 8743b / DSM 1359 / FGSC 10004 / NBRC 33097 / NRRL 1555)</name>
    <dbReference type="NCBI Taxonomy" id="763407"/>
    <lineage>
        <taxon>Eukaryota</taxon>
        <taxon>Fungi</taxon>
        <taxon>Fungi incertae sedis</taxon>
        <taxon>Mucoromycota</taxon>
        <taxon>Mucoromycotina</taxon>
        <taxon>Mucoromycetes</taxon>
        <taxon>Mucorales</taxon>
        <taxon>Phycomycetaceae</taxon>
        <taxon>Phycomyces</taxon>
    </lineage>
</organism>
<feature type="region of interest" description="Disordered" evidence="8">
    <location>
        <begin position="137"/>
        <end position="229"/>
    </location>
</feature>
<evidence type="ECO:0000256" key="2">
    <source>
        <dbReference type="ARBA" id="ARBA00007163"/>
    </source>
</evidence>
<dbReference type="PROSITE" id="PS00036">
    <property type="entry name" value="BZIP_BASIC"/>
    <property type="match status" value="1"/>
</dbReference>
<protein>
    <submittedName>
        <fullName evidence="10">Basic-leucine zipper transcription factor</fullName>
    </submittedName>
</protein>
<feature type="domain" description="BZIP" evidence="9">
    <location>
        <begin position="225"/>
        <end position="240"/>
    </location>
</feature>
<dbReference type="Gene3D" id="1.20.5.170">
    <property type="match status" value="1"/>
</dbReference>
<evidence type="ECO:0000256" key="4">
    <source>
        <dbReference type="ARBA" id="ARBA00023125"/>
    </source>
</evidence>
<evidence type="ECO:0000256" key="5">
    <source>
        <dbReference type="ARBA" id="ARBA00023163"/>
    </source>
</evidence>
<evidence type="ECO:0000256" key="3">
    <source>
        <dbReference type="ARBA" id="ARBA00023015"/>
    </source>
</evidence>
<dbReference type="VEuPathDB" id="FungiDB:PHYBLDRAFT_171357"/>
<sequence>MARFEICNYGERTRLLEHKMNSSYNYRKKKEVRYTLDFFDLLLNIVLLLNIRALNISQRLSFGNSNGNTSHVFAPDVSIDVTSSANSNGLANPALPVVYNPPVLFKQQWINNTPPRQFTPEKSVSFADQKSSLLPPKKFKEPIFVTESPQNSYKKKKRSKKSKRSAGTNMNGDSPKNDDDNYNSNSNNNGDDDDDDEDDDDDDNDIAMDENDIRARTKHLSPKERRQLRNKISARNFRIRRKEYIGELEEKISQQDCVVRDLREENRRLNEVNMELFQELQQWRQGTMNIPSLASPPSSSSSDSHSPVQAGTNMADPGNILHIDFDDLYDFGPFNNILTNSTYLSYTVIPDFDFFRNMSGKGSRLNICDANETGDNDDVELIRTYPLLAPALMSIVMHHTFTLNYAAYLADSFPYTQCTNTSDPFNPKSMVTSHKSGGVLSPEEWFSAMVALQEGQSITENNAKDDDGDCFDDETTCCDYDDERCQDYLSKGVQALEAKAYVLNKWHSHYVMWKMCGYSQEKIMEKFAACVEKQEEDERRKQEAKKDKAQKKATKRPSAVVTSARSVIAFCSIASTLLRNPNSTHQIGRIVNQNKHINPKPCSKKGITFSSNSAGCSTTTKVFRPFGITITK</sequence>
<dbReference type="Pfam" id="PF00170">
    <property type="entry name" value="bZIP_1"/>
    <property type="match status" value="1"/>
</dbReference>
<dbReference type="PANTHER" id="PTHR47416">
    <property type="entry name" value="BASIC-LEUCINE ZIPPER TRANSCRIPTION FACTOR F-RELATED"/>
    <property type="match status" value="1"/>
</dbReference>
<feature type="coiled-coil region" evidence="7">
    <location>
        <begin position="245"/>
        <end position="282"/>
    </location>
</feature>
<keyword evidence="5" id="KW-0804">Transcription</keyword>
<dbReference type="STRING" id="763407.A0A163A2G7"/>
<keyword evidence="4" id="KW-0238">DNA-binding</keyword>
<dbReference type="GeneID" id="28997488"/>
<gene>
    <name evidence="10" type="ORF">PHYBLDRAFT_171357</name>
</gene>
<keyword evidence="7" id="KW-0175">Coiled coil</keyword>
<keyword evidence="3" id="KW-0805">Transcription regulation</keyword>
<feature type="compositionally biased region" description="Low complexity" evidence="8">
    <location>
        <begin position="291"/>
        <end position="307"/>
    </location>
</feature>
<dbReference type="CDD" id="cd14810">
    <property type="entry name" value="bZIP_u1"/>
    <property type="match status" value="1"/>
</dbReference>
<evidence type="ECO:0000256" key="1">
    <source>
        <dbReference type="ARBA" id="ARBA00004123"/>
    </source>
</evidence>
<dbReference type="InterPro" id="IPR046347">
    <property type="entry name" value="bZIP_sf"/>
</dbReference>
<feature type="compositionally biased region" description="Basic and acidic residues" evidence="8">
    <location>
        <begin position="211"/>
        <end position="227"/>
    </location>
</feature>
<reference evidence="11" key="1">
    <citation type="submission" date="2015-06" db="EMBL/GenBank/DDBJ databases">
        <title>Expansion of signal transduction pathways in fungi by whole-genome duplication.</title>
        <authorList>
            <consortium name="DOE Joint Genome Institute"/>
            <person name="Corrochano L.M."/>
            <person name="Kuo A."/>
            <person name="Marcet-Houben M."/>
            <person name="Polaino S."/>
            <person name="Salamov A."/>
            <person name="Villalobos J.M."/>
            <person name="Alvarez M.I."/>
            <person name="Avalos J."/>
            <person name="Benito E.P."/>
            <person name="Benoit I."/>
            <person name="Burger G."/>
            <person name="Camino L.P."/>
            <person name="Canovas D."/>
            <person name="Cerda-Olmedo E."/>
            <person name="Cheng J.-F."/>
            <person name="Dominguez A."/>
            <person name="Elias M."/>
            <person name="Eslava A.P."/>
            <person name="Glaser F."/>
            <person name="Grimwood J."/>
            <person name="Gutierrez G."/>
            <person name="Heitman J."/>
            <person name="Henrissat B."/>
            <person name="Iturriaga E.A."/>
            <person name="Lang B.F."/>
            <person name="Lavin J.L."/>
            <person name="Lee S."/>
            <person name="Li W."/>
            <person name="Lindquist E."/>
            <person name="Lopez-Garcia S."/>
            <person name="Luque E.M."/>
            <person name="Marcos A.T."/>
            <person name="Martin J."/>
            <person name="McCluskey K."/>
            <person name="Medina H.R."/>
            <person name="Miralles-Duran A."/>
            <person name="Miyazaki A."/>
            <person name="Munoz-Torres E."/>
            <person name="Oguiza J.A."/>
            <person name="Ohm R."/>
            <person name="Olmedo M."/>
            <person name="Orejas M."/>
            <person name="Ortiz-Castellanos L."/>
            <person name="Pisabarro A.G."/>
            <person name="Rodriguez-Romero J."/>
            <person name="Ruiz-Herrera J."/>
            <person name="Ruiz-Vazquez R."/>
            <person name="Sanz C."/>
            <person name="Schackwitz W."/>
            <person name="Schmutz J."/>
            <person name="Shahriari M."/>
            <person name="Shelest E."/>
            <person name="Silva-Franco F."/>
            <person name="Soanes D."/>
            <person name="Syed K."/>
            <person name="Tagua V.G."/>
            <person name="Talbot N.J."/>
            <person name="Thon M."/>
            <person name="De vries R.P."/>
            <person name="Wiebenga A."/>
            <person name="Yadav J.S."/>
            <person name="Braun E.L."/>
            <person name="Baker S."/>
            <person name="Garre V."/>
            <person name="Horwitz B."/>
            <person name="Torres-Martinez S."/>
            <person name="Idnurm A."/>
            <person name="Herrera-Estrella A."/>
            <person name="Gabaldon T."/>
            <person name="Grigoriev I.V."/>
        </authorList>
    </citation>
    <scope>NUCLEOTIDE SEQUENCE [LARGE SCALE GENOMIC DNA]</scope>
    <source>
        <strain evidence="11">NRRL 1555(-)</strain>
    </source>
</reference>
<name>A0A163A2G7_PHYB8</name>
<keyword evidence="11" id="KW-1185">Reference proteome</keyword>
<evidence type="ECO:0000313" key="11">
    <source>
        <dbReference type="Proteomes" id="UP000077315"/>
    </source>
</evidence>
<dbReference type="SUPFAM" id="SSF57959">
    <property type="entry name" value="Leucine zipper domain"/>
    <property type="match status" value="1"/>
</dbReference>
<comment type="subcellular location">
    <subcellularLocation>
        <location evidence="1">Nucleus</location>
    </subcellularLocation>
</comment>
<evidence type="ECO:0000259" key="9">
    <source>
        <dbReference type="PROSITE" id="PS00036"/>
    </source>
</evidence>